<evidence type="ECO:0000313" key="3">
    <source>
        <dbReference type="Proteomes" id="UP000299102"/>
    </source>
</evidence>
<proteinExistence type="predicted"/>
<feature type="compositionally biased region" description="Polar residues" evidence="1">
    <location>
        <begin position="96"/>
        <end position="108"/>
    </location>
</feature>
<sequence>MDTGNPERVTSPLSALLGRNRISLIARGLMEGKWGDEEEADHRNPHSLDEMQQRKLLLYFCTLYTTVVPLAKTSTIRESKTEPTFDLGSLTVPRSKANSELRSGQTPQRGRDADAQHTSAAGGARPGNDRRETPTIDVNKAGRGRRGESGAKMVCGGTRGHYTRSCPGMCLLKHLSGNIGRRGRAQYVPQTRRYAPALTTCRESRPRKLH</sequence>
<organism evidence="2 3">
    <name type="scientific">Eumeta variegata</name>
    <name type="common">Bagworm moth</name>
    <name type="synonym">Eumeta japonica</name>
    <dbReference type="NCBI Taxonomy" id="151549"/>
    <lineage>
        <taxon>Eukaryota</taxon>
        <taxon>Metazoa</taxon>
        <taxon>Ecdysozoa</taxon>
        <taxon>Arthropoda</taxon>
        <taxon>Hexapoda</taxon>
        <taxon>Insecta</taxon>
        <taxon>Pterygota</taxon>
        <taxon>Neoptera</taxon>
        <taxon>Endopterygota</taxon>
        <taxon>Lepidoptera</taxon>
        <taxon>Glossata</taxon>
        <taxon>Ditrysia</taxon>
        <taxon>Tineoidea</taxon>
        <taxon>Psychidae</taxon>
        <taxon>Oiketicinae</taxon>
        <taxon>Eumeta</taxon>
    </lineage>
</organism>
<accession>A0A4C1W2Y8</accession>
<evidence type="ECO:0000256" key="1">
    <source>
        <dbReference type="SAM" id="MobiDB-lite"/>
    </source>
</evidence>
<comment type="caution">
    <text evidence="2">The sequence shown here is derived from an EMBL/GenBank/DDBJ whole genome shotgun (WGS) entry which is preliminary data.</text>
</comment>
<dbReference type="AlphaFoldDB" id="A0A4C1W2Y8"/>
<evidence type="ECO:0000313" key="2">
    <source>
        <dbReference type="EMBL" id="GBP44477.1"/>
    </source>
</evidence>
<feature type="region of interest" description="Disordered" evidence="1">
    <location>
        <begin position="85"/>
        <end position="152"/>
    </location>
</feature>
<name>A0A4C1W2Y8_EUMVA</name>
<keyword evidence="3" id="KW-1185">Reference proteome</keyword>
<gene>
    <name evidence="2" type="ORF">EVAR_39486_1</name>
</gene>
<reference evidence="2 3" key="1">
    <citation type="journal article" date="2019" name="Commun. Biol.">
        <title>The bagworm genome reveals a unique fibroin gene that provides high tensile strength.</title>
        <authorList>
            <person name="Kono N."/>
            <person name="Nakamura H."/>
            <person name="Ohtoshi R."/>
            <person name="Tomita M."/>
            <person name="Numata K."/>
            <person name="Arakawa K."/>
        </authorList>
    </citation>
    <scope>NUCLEOTIDE SEQUENCE [LARGE SCALE GENOMIC DNA]</scope>
</reference>
<dbReference type="EMBL" id="BGZK01000453">
    <property type="protein sequence ID" value="GBP44477.1"/>
    <property type="molecule type" value="Genomic_DNA"/>
</dbReference>
<protein>
    <submittedName>
        <fullName evidence="2">Uncharacterized protein</fullName>
    </submittedName>
</protein>
<dbReference type="Proteomes" id="UP000299102">
    <property type="component" value="Unassembled WGS sequence"/>
</dbReference>